<protein>
    <submittedName>
        <fullName evidence="1">Uncharacterized protein</fullName>
    </submittedName>
</protein>
<organism evidence="1 2">
    <name type="scientific">Cylicostephanus goldi</name>
    <name type="common">Nematode worm</name>
    <dbReference type="NCBI Taxonomy" id="71465"/>
    <lineage>
        <taxon>Eukaryota</taxon>
        <taxon>Metazoa</taxon>
        <taxon>Ecdysozoa</taxon>
        <taxon>Nematoda</taxon>
        <taxon>Chromadorea</taxon>
        <taxon>Rhabditida</taxon>
        <taxon>Rhabditina</taxon>
        <taxon>Rhabditomorpha</taxon>
        <taxon>Strongyloidea</taxon>
        <taxon>Strongylidae</taxon>
        <taxon>Cylicostephanus</taxon>
    </lineage>
</organism>
<proteinExistence type="predicted"/>
<dbReference type="EMBL" id="UYRV01124715">
    <property type="protein sequence ID" value="VDN34500.1"/>
    <property type="molecule type" value="Genomic_DNA"/>
</dbReference>
<accession>A0A3P7N4F7</accession>
<reference evidence="1 2" key="1">
    <citation type="submission" date="2018-11" db="EMBL/GenBank/DDBJ databases">
        <authorList>
            <consortium name="Pathogen Informatics"/>
        </authorList>
    </citation>
    <scope>NUCLEOTIDE SEQUENCE [LARGE SCALE GENOMIC DNA]</scope>
</reference>
<dbReference type="Proteomes" id="UP000271889">
    <property type="component" value="Unassembled WGS sequence"/>
</dbReference>
<evidence type="ECO:0000313" key="2">
    <source>
        <dbReference type="Proteomes" id="UP000271889"/>
    </source>
</evidence>
<keyword evidence="2" id="KW-1185">Reference proteome</keyword>
<sequence length="101" mass="11722">MYQRCGFVPLSRREKTWTEETQTDDRDAAMAQRACAAPSFEIGYIEKLTDTDHLVTVGDNQIVDVYKEQLFDFESRVCSPYFKIQDIKEVDAMMKQTNSEP</sequence>
<gene>
    <name evidence="1" type="ORF">CGOC_LOCUS12653</name>
</gene>
<evidence type="ECO:0000313" key="1">
    <source>
        <dbReference type="EMBL" id="VDN34500.1"/>
    </source>
</evidence>
<dbReference type="AlphaFoldDB" id="A0A3P7N4F7"/>
<name>A0A3P7N4F7_CYLGO</name>